<reference evidence="4 5" key="2">
    <citation type="submission" date="2019-01" db="EMBL/GenBank/DDBJ databases">
        <title>The decoding of complex shrimp genome reveals the adaptation for benthos swimmer, frequently molting mechanism and breeding impact on genome.</title>
        <authorList>
            <person name="Sun Y."/>
            <person name="Gao Y."/>
            <person name="Yu Y."/>
        </authorList>
    </citation>
    <scope>NUCLEOTIDE SEQUENCE [LARGE SCALE GENOMIC DNA]</scope>
    <source>
        <tissue evidence="4">Muscle</tissue>
    </source>
</reference>
<evidence type="ECO:0000313" key="4">
    <source>
        <dbReference type="EMBL" id="ROT75505.1"/>
    </source>
</evidence>
<dbReference type="SMART" id="SM00192">
    <property type="entry name" value="LDLa"/>
    <property type="match status" value="1"/>
</dbReference>
<comment type="caution">
    <text evidence="4">The sequence shown here is derived from an EMBL/GenBank/DDBJ whole genome shotgun (WGS) entry which is preliminary data.</text>
</comment>
<feature type="disulfide bond" evidence="2">
    <location>
        <begin position="56"/>
        <end position="68"/>
    </location>
</feature>
<feature type="disulfide bond" evidence="2">
    <location>
        <begin position="63"/>
        <end position="81"/>
    </location>
</feature>
<sequence>MSREPGAASVKQTPARTRVIAASLQRPQGKMHLKLLSILLLLVAAGSAKVGERGNCRSGYLQCKDNMCIPQELFCDGFFDCGFGEDETDCPKVKVSHGAPVLADHPSAAHFAADPSEAEAPTFPLEFL</sequence>
<keyword evidence="3" id="KW-0732">Signal</keyword>
<dbReference type="OrthoDB" id="9971251at2759"/>
<proteinExistence type="predicted"/>
<keyword evidence="1 2" id="KW-1015">Disulfide bond</keyword>
<dbReference type="EMBL" id="QCYY01001762">
    <property type="protein sequence ID" value="ROT75505.1"/>
    <property type="molecule type" value="Genomic_DNA"/>
</dbReference>
<name>A0A3R7N2I6_PENVA</name>
<accession>A0A3R7N2I6</accession>
<dbReference type="Pfam" id="PF00057">
    <property type="entry name" value="Ldl_recept_a"/>
    <property type="match status" value="1"/>
</dbReference>
<feature type="disulfide bond" evidence="2">
    <location>
        <begin position="75"/>
        <end position="90"/>
    </location>
</feature>
<evidence type="ECO:0000256" key="3">
    <source>
        <dbReference type="SAM" id="SignalP"/>
    </source>
</evidence>
<dbReference type="AlphaFoldDB" id="A0A3R7N2I6"/>
<dbReference type="SUPFAM" id="SSF57424">
    <property type="entry name" value="LDL receptor-like module"/>
    <property type="match status" value="1"/>
</dbReference>
<organism evidence="4 5">
    <name type="scientific">Penaeus vannamei</name>
    <name type="common">Whiteleg shrimp</name>
    <name type="synonym">Litopenaeus vannamei</name>
    <dbReference type="NCBI Taxonomy" id="6689"/>
    <lineage>
        <taxon>Eukaryota</taxon>
        <taxon>Metazoa</taxon>
        <taxon>Ecdysozoa</taxon>
        <taxon>Arthropoda</taxon>
        <taxon>Crustacea</taxon>
        <taxon>Multicrustacea</taxon>
        <taxon>Malacostraca</taxon>
        <taxon>Eumalacostraca</taxon>
        <taxon>Eucarida</taxon>
        <taxon>Decapoda</taxon>
        <taxon>Dendrobranchiata</taxon>
        <taxon>Penaeoidea</taxon>
        <taxon>Penaeidae</taxon>
        <taxon>Penaeus</taxon>
    </lineage>
</organism>
<evidence type="ECO:0000256" key="1">
    <source>
        <dbReference type="ARBA" id="ARBA00023157"/>
    </source>
</evidence>
<gene>
    <name evidence="4" type="ORF">C7M84_005940</name>
</gene>
<dbReference type="Proteomes" id="UP000283509">
    <property type="component" value="Unassembled WGS sequence"/>
</dbReference>
<dbReference type="PROSITE" id="PS01209">
    <property type="entry name" value="LDLRA_1"/>
    <property type="match status" value="1"/>
</dbReference>
<dbReference type="InterPro" id="IPR036055">
    <property type="entry name" value="LDL_receptor-like_sf"/>
</dbReference>
<protein>
    <submittedName>
        <fullName evidence="4">Putative C3 and PZP-like alpha-2-macroglobulin domain-containing protein 8-like</fullName>
    </submittedName>
</protein>
<evidence type="ECO:0000313" key="5">
    <source>
        <dbReference type="Proteomes" id="UP000283509"/>
    </source>
</evidence>
<dbReference type="CDD" id="cd00112">
    <property type="entry name" value="LDLa"/>
    <property type="match status" value="1"/>
</dbReference>
<dbReference type="Gene3D" id="4.10.400.10">
    <property type="entry name" value="Low-density Lipoprotein Receptor"/>
    <property type="match status" value="1"/>
</dbReference>
<dbReference type="PROSITE" id="PS50068">
    <property type="entry name" value="LDLRA_2"/>
    <property type="match status" value="1"/>
</dbReference>
<feature type="chain" id="PRO_5018532643" evidence="3">
    <location>
        <begin position="49"/>
        <end position="128"/>
    </location>
</feature>
<keyword evidence="5" id="KW-1185">Reference proteome</keyword>
<reference evidence="4 5" key="1">
    <citation type="submission" date="2018-04" db="EMBL/GenBank/DDBJ databases">
        <authorList>
            <person name="Zhang X."/>
            <person name="Yuan J."/>
            <person name="Li F."/>
            <person name="Xiang J."/>
        </authorList>
    </citation>
    <scope>NUCLEOTIDE SEQUENCE [LARGE SCALE GENOMIC DNA]</scope>
    <source>
        <tissue evidence="4">Muscle</tissue>
    </source>
</reference>
<evidence type="ECO:0000256" key="2">
    <source>
        <dbReference type="PROSITE-ProRule" id="PRU00124"/>
    </source>
</evidence>
<feature type="signal peptide" evidence="3">
    <location>
        <begin position="1"/>
        <end position="48"/>
    </location>
</feature>
<dbReference type="InterPro" id="IPR023415">
    <property type="entry name" value="LDLR_class-A_CS"/>
</dbReference>
<dbReference type="InterPro" id="IPR002172">
    <property type="entry name" value="LDrepeatLR_classA_rpt"/>
</dbReference>